<proteinExistence type="predicted"/>
<evidence type="ECO:0000313" key="1">
    <source>
        <dbReference type="EMBL" id="PKH13423.1"/>
    </source>
</evidence>
<dbReference type="Proteomes" id="UP000233564">
    <property type="component" value="Unassembled WGS sequence"/>
</dbReference>
<reference evidence="1 2" key="1">
    <citation type="submission" date="2017-08" db="EMBL/GenBank/DDBJ databases">
        <authorList>
            <person name="de Groot N.N."/>
        </authorList>
    </citation>
    <scope>NUCLEOTIDE SEQUENCE [LARGE SCALE GENOMIC DNA]</scope>
    <source>
        <strain evidence="1 2">PfR 37</strain>
    </source>
</reference>
<dbReference type="EMBL" id="NVXX01000054">
    <property type="protein sequence ID" value="PKH13423.1"/>
    <property type="molecule type" value="Genomic_DNA"/>
</dbReference>
<evidence type="ECO:0000313" key="2">
    <source>
        <dbReference type="Proteomes" id="UP000233564"/>
    </source>
</evidence>
<accession>A0A2N1DVF7</accession>
<dbReference type="AlphaFoldDB" id="A0A2N1DVF7"/>
<name>A0A2N1DVF7_PSEFL</name>
<sequence>MLYPIELLGQVAIVEPKAQRRTACMLTATVKFVMSSVGFLIVGQSCMRMRVATHYIRAPYAIVQIASQQIAIIANCNEPQPRFTRKLLFILN</sequence>
<protein>
    <submittedName>
        <fullName evidence="1">Uncharacterized protein</fullName>
    </submittedName>
</protein>
<gene>
    <name evidence="1" type="ORF">CIB54_25330</name>
</gene>
<organism evidence="1 2">
    <name type="scientific">Pseudomonas fluorescens</name>
    <dbReference type="NCBI Taxonomy" id="294"/>
    <lineage>
        <taxon>Bacteria</taxon>
        <taxon>Pseudomonadati</taxon>
        <taxon>Pseudomonadota</taxon>
        <taxon>Gammaproteobacteria</taxon>
        <taxon>Pseudomonadales</taxon>
        <taxon>Pseudomonadaceae</taxon>
        <taxon>Pseudomonas</taxon>
    </lineage>
</organism>
<comment type="caution">
    <text evidence="1">The sequence shown here is derived from an EMBL/GenBank/DDBJ whole genome shotgun (WGS) entry which is preliminary data.</text>
</comment>